<protein>
    <submittedName>
        <fullName evidence="3">Uncharacterized protein</fullName>
    </submittedName>
</protein>
<organism evidence="3">
    <name type="scientific">viral metagenome</name>
    <dbReference type="NCBI Taxonomy" id="1070528"/>
    <lineage>
        <taxon>unclassified sequences</taxon>
        <taxon>metagenomes</taxon>
        <taxon>organismal metagenomes</taxon>
    </lineage>
</organism>
<feature type="compositionally biased region" description="Basic and acidic residues" evidence="1">
    <location>
        <begin position="130"/>
        <end position="143"/>
    </location>
</feature>
<keyword evidence="2" id="KW-0472">Membrane</keyword>
<name>A0A6C0CWK0_9ZZZZ</name>
<keyword evidence="2" id="KW-0812">Transmembrane</keyword>
<keyword evidence="2" id="KW-1133">Transmembrane helix</keyword>
<evidence type="ECO:0000313" key="3">
    <source>
        <dbReference type="EMBL" id="QHT08627.1"/>
    </source>
</evidence>
<proteinExistence type="predicted"/>
<feature type="transmembrane region" description="Helical" evidence="2">
    <location>
        <begin position="21"/>
        <end position="47"/>
    </location>
</feature>
<feature type="region of interest" description="Disordered" evidence="1">
    <location>
        <begin position="130"/>
        <end position="194"/>
    </location>
</feature>
<dbReference type="AlphaFoldDB" id="A0A6C0CWK0"/>
<feature type="compositionally biased region" description="Basic and acidic residues" evidence="1">
    <location>
        <begin position="153"/>
        <end position="162"/>
    </location>
</feature>
<sequence length="194" mass="22155">MSSSTRNTTPAFAEFSKSISYFVFYRLLGIISLVLVMAASLFLIIWYSFITGSQFIDGYMEDIYENINLPYFQEITYNGMSSVCQRVNSIFGRDIMYPPGVNIKEEPVEVIYESNSQDTESESDVEDVTEQFKAEQEANKEVIDLTDEADDKIEEHEEKEEVLNTESSDTAPMGTTEKNKEDDYTVIPDSVEEE</sequence>
<reference evidence="3" key="1">
    <citation type="journal article" date="2020" name="Nature">
        <title>Giant virus diversity and host interactions through global metagenomics.</title>
        <authorList>
            <person name="Schulz F."/>
            <person name="Roux S."/>
            <person name="Paez-Espino D."/>
            <person name="Jungbluth S."/>
            <person name="Walsh D.A."/>
            <person name="Denef V.J."/>
            <person name="McMahon K.D."/>
            <person name="Konstantinidis K.T."/>
            <person name="Eloe-Fadrosh E.A."/>
            <person name="Kyrpides N.C."/>
            <person name="Woyke T."/>
        </authorList>
    </citation>
    <scope>NUCLEOTIDE SEQUENCE</scope>
    <source>
        <strain evidence="3">GVMAG-M-3300023109-53</strain>
    </source>
</reference>
<dbReference type="EMBL" id="MN739499">
    <property type="protein sequence ID" value="QHT08627.1"/>
    <property type="molecule type" value="Genomic_DNA"/>
</dbReference>
<evidence type="ECO:0000256" key="1">
    <source>
        <dbReference type="SAM" id="MobiDB-lite"/>
    </source>
</evidence>
<accession>A0A6C0CWK0</accession>
<evidence type="ECO:0000256" key="2">
    <source>
        <dbReference type="SAM" id="Phobius"/>
    </source>
</evidence>